<accession>Q481N5</accession>
<reference evidence="1" key="1">
    <citation type="journal article" date="2005" name="Proc. Natl. Acad. Sci. U.S.A.">
        <title>The psychrophilic lifestyle as revealed by the genome sequence of Colwellia psychrerythraea 34H through genomic and proteomic analyses.</title>
        <authorList>
            <person name="Methe B.A."/>
            <person name="Nelson K.E."/>
            <person name="Deming J.W."/>
            <person name="Momen B."/>
            <person name="Melamud E."/>
            <person name="Zhang X."/>
            <person name="Moult J."/>
            <person name="Madupu R."/>
            <person name="Nelson W.C."/>
            <person name="Dodson R.J."/>
            <person name="Brinkac L.M."/>
            <person name="Daugherty S.C."/>
            <person name="Durkin A.S."/>
            <person name="DeBoy R.T."/>
            <person name="Kolonay J.F."/>
            <person name="Sullivan S.A."/>
            <person name="Zhou L."/>
            <person name="Davidsen T.M."/>
            <person name="Wu M."/>
            <person name="Huston A.L."/>
            <person name="Lewis M."/>
            <person name="Weaver B."/>
            <person name="Weidman J.F."/>
            <person name="Khouri H."/>
            <person name="Utterback T.R."/>
            <person name="Feldblyum T.V."/>
            <person name="Fraser C.M."/>
        </authorList>
    </citation>
    <scope>NUCLEOTIDE SEQUENCE [LARGE SCALE GENOMIC DNA]</scope>
    <source>
        <strain evidence="1">34H</strain>
    </source>
</reference>
<dbReference type="KEGG" id="cps:CPS_2518"/>
<dbReference type="AlphaFoldDB" id="Q481N5"/>
<protein>
    <submittedName>
        <fullName evidence="1">Uncharacterized protein</fullName>
    </submittedName>
</protein>
<dbReference type="EMBL" id="CP000083">
    <property type="protein sequence ID" value="AAZ26095.1"/>
    <property type="molecule type" value="Genomic_DNA"/>
</dbReference>
<dbReference type="HOGENOM" id="CLU_136017_0_0_6"/>
<sequence length="112" mass="12676">MNNLCTYIAVTKGEISVVKLVTSQSFDKSYVDQDIVVKCTESVFHFTNGVVMKYCSESDLIEANEQVCAECWISYEVIAESGDTQVFPKKKTFINHCQEDFWLKISNNSANV</sequence>
<organism evidence="1 2">
    <name type="scientific">Colwellia psychrerythraea (strain 34H / ATCC BAA-681)</name>
    <name type="common">Vibrio psychroerythus</name>
    <dbReference type="NCBI Taxonomy" id="167879"/>
    <lineage>
        <taxon>Bacteria</taxon>
        <taxon>Pseudomonadati</taxon>
        <taxon>Pseudomonadota</taxon>
        <taxon>Gammaproteobacteria</taxon>
        <taxon>Alteromonadales</taxon>
        <taxon>Colwelliaceae</taxon>
        <taxon>Colwellia</taxon>
    </lineage>
</organism>
<proteinExistence type="predicted"/>
<gene>
    <name evidence="1" type="ordered locus">CPS_2518</name>
</gene>
<dbReference type="RefSeq" id="WP_011043328.1">
    <property type="nucleotide sequence ID" value="NC_003910.7"/>
</dbReference>
<name>Q481N5_COLP3</name>
<dbReference type="Proteomes" id="UP000000547">
    <property type="component" value="Chromosome"/>
</dbReference>
<evidence type="ECO:0000313" key="1">
    <source>
        <dbReference type="EMBL" id="AAZ26095.1"/>
    </source>
</evidence>
<evidence type="ECO:0000313" key="2">
    <source>
        <dbReference type="Proteomes" id="UP000000547"/>
    </source>
</evidence>